<dbReference type="EMBL" id="MT142929">
    <property type="protein sequence ID" value="QJA90671.1"/>
    <property type="molecule type" value="Genomic_DNA"/>
</dbReference>
<organism evidence="1">
    <name type="scientific">viral metagenome</name>
    <dbReference type="NCBI Taxonomy" id="1070528"/>
    <lineage>
        <taxon>unclassified sequences</taxon>
        <taxon>metagenomes</taxon>
        <taxon>organismal metagenomes</taxon>
    </lineage>
</organism>
<reference evidence="1" key="1">
    <citation type="submission" date="2020-03" db="EMBL/GenBank/DDBJ databases">
        <title>The deep terrestrial virosphere.</title>
        <authorList>
            <person name="Holmfeldt K."/>
            <person name="Nilsson E."/>
            <person name="Simone D."/>
            <person name="Lopez-Fernandez M."/>
            <person name="Wu X."/>
            <person name="de Brujin I."/>
            <person name="Lundin D."/>
            <person name="Andersson A."/>
            <person name="Bertilsson S."/>
            <person name="Dopson M."/>
        </authorList>
    </citation>
    <scope>NUCLEOTIDE SEQUENCE</scope>
    <source>
        <strain evidence="1">MM415B03614</strain>
    </source>
</reference>
<gene>
    <name evidence="1" type="ORF">MM415B03614_0007</name>
</gene>
<protein>
    <submittedName>
        <fullName evidence="1">Uncharacterized protein</fullName>
    </submittedName>
</protein>
<accession>A0A6M3LBL8</accession>
<name>A0A6M3LBL8_9ZZZZ</name>
<proteinExistence type="predicted"/>
<evidence type="ECO:0000313" key="1">
    <source>
        <dbReference type="EMBL" id="QJA90671.1"/>
    </source>
</evidence>
<sequence length="129" mass="13943">MTVLALLIAKPAIGIVLAAALACLVPDTRPIAAHDGIGVLVPGGAGGITIGPVFLIAYDIDYSNHKTRTKTLAYRNMLIEHEQVHVMNGFADPRRQLVCDVLSLGWALAARLLPAVRACYDNAPWERRF</sequence>
<dbReference type="AlphaFoldDB" id="A0A6M3LBL8"/>